<organism evidence="1 2">
    <name type="scientific">Escallonia rubra</name>
    <dbReference type="NCBI Taxonomy" id="112253"/>
    <lineage>
        <taxon>Eukaryota</taxon>
        <taxon>Viridiplantae</taxon>
        <taxon>Streptophyta</taxon>
        <taxon>Embryophyta</taxon>
        <taxon>Tracheophyta</taxon>
        <taxon>Spermatophyta</taxon>
        <taxon>Magnoliopsida</taxon>
        <taxon>eudicotyledons</taxon>
        <taxon>Gunneridae</taxon>
        <taxon>Pentapetalae</taxon>
        <taxon>asterids</taxon>
        <taxon>campanulids</taxon>
        <taxon>Escalloniales</taxon>
        <taxon>Escalloniaceae</taxon>
        <taxon>Escallonia</taxon>
    </lineage>
</organism>
<comment type="caution">
    <text evidence="1">The sequence shown here is derived from an EMBL/GenBank/DDBJ whole genome shotgun (WGS) entry which is preliminary data.</text>
</comment>
<reference evidence="1" key="1">
    <citation type="submission" date="2022-12" db="EMBL/GenBank/DDBJ databases">
        <title>Draft genome assemblies for two species of Escallonia (Escalloniales).</title>
        <authorList>
            <person name="Chanderbali A."/>
            <person name="Dervinis C."/>
            <person name="Anghel I."/>
            <person name="Soltis D."/>
            <person name="Soltis P."/>
            <person name="Zapata F."/>
        </authorList>
    </citation>
    <scope>NUCLEOTIDE SEQUENCE</scope>
    <source>
        <strain evidence="1">UCBG92.1500</strain>
        <tissue evidence="1">Leaf</tissue>
    </source>
</reference>
<dbReference type="AlphaFoldDB" id="A0AA88UH29"/>
<dbReference type="EMBL" id="JAVXUO010001470">
    <property type="protein sequence ID" value="KAK2982093.1"/>
    <property type="molecule type" value="Genomic_DNA"/>
</dbReference>
<evidence type="ECO:0000313" key="2">
    <source>
        <dbReference type="Proteomes" id="UP001187471"/>
    </source>
</evidence>
<dbReference type="InterPro" id="IPR046849">
    <property type="entry name" value="E2_motif"/>
</dbReference>
<accession>A0AA88UH29</accession>
<name>A0AA88UH29_9ASTE</name>
<gene>
    <name evidence="1" type="ORF">RJ640_015803</name>
</gene>
<proteinExistence type="predicted"/>
<dbReference type="Proteomes" id="UP001187471">
    <property type="component" value="Unassembled WGS sequence"/>
</dbReference>
<evidence type="ECO:0000313" key="1">
    <source>
        <dbReference type="EMBL" id="KAK2982093.1"/>
    </source>
</evidence>
<dbReference type="Pfam" id="PF20430">
    <property type="entry name" value="Eplus_motif"/>
    <property type="match status" value="1"/>
</dbReference>
<protein>
    <submittedName>
        <fullName evidence="1">Uncharacterized protein</fullName>
    </submittedName>
</protein>
<keyword evidence="2" id="KW-1185">Reference proteome</keyword>
<sequence length="119" mass="13794">MDLKKITACSWVEGEKGLIQEFFAGDMTHPRSTEIMHTLEDLMDKLKLCGYWPNLSSLPYNLNDEDKKRILMTQRFQKGLEGVYYTYSFGTWKGEADEPLAGHLCCEEALRLRFLDSFS</sequence>